<name>A0ACB8T6D0_9AGAM</name>
<organism evidence="1 2">
    <name type="scientific">Artomyces pyxidatus</name>
    <dbReference type="NCBI Taxonomy" id="48021"/>
    <lineage>
        <taxon>Eukaryota</taxon>
        <taxon>Fungi</taxon>
        <taxon>Dikarya</taxon>
        <taxon>Basidiomycota</taxon>
        <taxon>Agaricomycotina</taxon>
        <taxon>Agaricomycetes</taxon>
        <taxon>Russulales</taxon>
        <taxon>Auriscalpiaceae</taxon>
        <taxon>Artomyces</taxon>
    </lineage>
</organism>
<accession>A0ACB8T6D0</accession>
<dbReference type="EMBL" id="MU277202">
    <property type="protein sequence ID" value="KAI0063701.1"/>
    <property type="molecule type" value="Genomic_DNA"/>
</dbReference>
<gene>
    <name evidence="1" type="ORF">BV25DRAFT_1801777</name>
</gene>
<reference evidence="1" key="2">
    <citation type="journal article" date="2022" name="New Phytol.">
        <title>Evolutionary transition to the ectomycorrhizal habit in the genomes of a hyperdiverse lineage of mushroom-forming fungi.</title>
        <authorList>
            <person name="Looney B."/>
            <person name="Miyauchi S."/>
            <person name="Morin E."/>
            <person name="Drula E."/>
            <person name="Courty P.E."/>
            <person name="Kohler A."/>
            <person name="Kuo A."/>
            <person name="LaButti K."/>
            <person name="Pangilinan J."/>
            <person name="Lipzen A."/>
            <person name="Riley R."/>
            <person name="Andreopoulos W."/>
            <person name="He G."/>
            <person name="Johnson J."/>
            <person name="Nolan M."/>
            <person name="Tritt A."/>
            <person name="Barry K.W."/>
            <person name="Grigoriev I.V."/>
            <person name="Nagy L.G."/>
            <person name="Hibbett D."/>
            <person name="Henrissat B."/>
            <person name="Matheny P.B."/>
            <person name="Labbe J."/>
            <person name="Martin F.M."/>
        </authorList>
    </citation>
    <scope>NUCLEOTIDE SEQUENCE</scope>
    <source>
        <strain evidence="1">HHB10654</strain>
    </source>
</reference>
<protein>
    <submittedName>
        <fullName evidence="1">Uncharacterized protein</fullName>
    </submittedName>
</protein>
<proteinExistence type="predicted"/>
<reference evidence="1" key="1">
    <citation type="submission" date="2021-03" db="EMBL/GenBank/DDBJ databases">
        <authorList>
            <consortium name="DOE Joint Genome Institute"/>
            <person name="Ahrendt S."/>
            <person name="Looney B.P."/>
            <person name="Miyauchi S."/>
            <person name="Morin E."/>
            <person name="Drula E."/>
            <person name="Courty P.E."/>
            <person name="Chicoki N."/>
            <person name="Fauchery L."/>
            <person name="Kohler A."/>
            <person name="Kuo A."/>
            <person name="Labutti K."/>
            <person name="Pangilinan J."/>
            <person name="Lipzen A."/>
            <person name="Riley R."/>
            <person name="Andreopoulos W."/>
            <person name="He G."/>
            <person name="Johnson J."/>
            <person name="Barry K.W."/>
            <person name="Grigoriev I.V."/>
            <person name="Nagy L."/>
            <person name="Hibbett D."/>
            <person name="Henrissat B."/>
            <person name="Matheny P.B."/>
            <person name="Labbe J."/>
            <person name="Martin F."/>
        </authorList>
    </citation>
    <scope>NUCLEOTIDE SEQUENCE</scope>
    <source>
        <strain evidence="1">HHB10654</strain>
    </source>
</reference>
<sequence length="378" mass="41479">MSTLQHGRLHRELSLFVLTPPTSSILRHRASAPLTRLLSTSPHSPATPEAPSEPSPPTPIPPTPRKPKVELRPGPVKLSATRTQTTTKPLLSDTSAPSSPEVKASGASVIDAVKEDWRHASTHGIFDPPPPDAGRIGKLWHQAKQYFKFYLNGIKLVNTHRQRAAEIRARVKAGGPPLDRWETRFLAMHRSDLAKLVPFVVIILLLEEVIPLIVLYAPFMLPSTCILPSQRARIETKRRDKQRAFSLEARDELRSIVTSAAKAGSTPLPSGHALVALCGMLSISTMGPSPLRATRVAKHLRAIAADDALLVQEGMGERLTHPELLEALEERGIIVSDPTTSVLKSRLRWWLTHAEKGQDGDEVGRRLVLVARSGLGQF</sequence>
<keyword evidence="2" id="KW-1185">Reference proteome</keyword>
<dbReference type="Proteomes" id="UP000814140">
    <property type="component" value="Unassembled WGS sequence"/>
</dbReference>
<evidence type="ECO:0000313" key="2">
    <source>
        <dbReference type="Proteomes" id="UP000814140"/>
    </source>
</evidence>
<comment type="caution">
    <text evidence="1">The sequence shown here is derived from an EMBL/GenBank/DDBJ whole genome shotgun (WGS) entry which is preliminary data.</text>
</comment>
<evidence type="ECO:0000313" key="1">
    <source>
        <dbReference type="EMBL" id="KAI0063701.1"/>
    </source>
</evidence>